<dbReference type="Pfam" id="PF11751">
    <property type="entry name" value="PorP_SprF"/>
    <property type="match status" value="1"/>
</dbReference>
<evidence type="ECO:0000313" key="2">
    <source>
        <dbReference type="Proteomes" id="UP000309872"/>
    </source>
</evidence>
<gene>
    <name evidence="1" type="ORF">FAZ19_10300</name>
</gene>
<reference evidence="1 2" key="1">
    <citation type="submission" date="2019-04" db="EMBL/GenBank/DDBJ databases">
        <title>Sphingobacterium olei sp. nov., isolated from oil-contaminated soil.</title>
        <authorList>
            <person name="Liu B."/>
        </authorList>
    </citation>
    <scope>NUCLEOTIDE SEQUENCE [LARGE SCALE GENOMIC DNA]</scope>
    <source>
        <strain evidence="1 2">Y3L14</strain>
    </source>
</reference>
<proteinExistence type="predicted"/>
<dbReference type="EMBL" id="SUKA01000003">
    <property type="protein sequence ID" value="TJY65522.1"/>
    <property type="molecule type" value="Genomic_DNA"/>
</dbReference>
<name>A0A4U0H5D9_9SPHI</name>
<evidence type="ECO:0000313" key="1">
    <source>
        <dbReference type="EMBL" id="TJY65522.1"/>
    </source>
</evidence>
<dbReference type="OrthoDB" id="1493187at2"/>
<accession>A0A4U0H5D9</accession>
<dbReference type="NCBIfam" id="TIGR03519">
    <property type="entry name" value="T9SS_PorP_fam"/>
    <property type="match status" value="1"/>
</dbReference>
<sequence>MNLLRLNRMGILKINIGSLIIVLTLLVPGVVRAQHGVSYNQFGQLRNSFNSSLSTMDERGSVSVLGRSQWLGVDGAPKSLWATGNIGLQRIGASVGFDIKHAAIGVVKESEFSAYFAKSVRLSENEYLSLSMGGGLLYFQGNYNSLDGTDPSFRDNIQETAGVLSISTSYYSKERYYVGVSMPRFSLNRREDREYEFGNVYYITGGALFRLDDMFHFRPSFLVSHMDDQSPRYDVSALFFMARKLGLGMGVQNQGDLSALLQLNFGDFGIGYSYQFSPNTGTLNQRISNNTHEIGLRYRIGGIGLL</sequence>
<dbReference type="RefSeq" id="WP_136820651.1">
    <property type="nucleotide sequence ID" value="NZ_BMJX01000003.1"/>
</dbReference>
<dbReference type="AlphaFoldDB" id="A0A4U0H5D9"/>
<dbReference type="InterPro" id="IPR019861">
    <property type="entry name" value="PorP/SprF_Bacteroidetes"/>
</dbReference>
<dbReference type="Proteomes" id="UP000309872">
    <property type="component" value="Unassembled WGS sequence"/>
</dbReference>
<protein>
    <submittedName>
        <fullName evidence="1">Type IX secretion system membrane protein PorP/SprF</fullName>
    </submittedName>
</protein>
<organism evidence="1 2">
    <name type="scientific">Sphingobacterium alkalisoli</name>
    <dbReference type="NCBI Taxonomy" id="1874115"/>
    <lineage>
        <taxon>Bacteria</taxon>
        <taxon>Pseudomonadati</taxon>
        <taxon>Bacteroidota</taxon>
        <taxon>Sphingobacteriia</taxon>
        <taxon>Sphingobacteriales</taxon>
        <taxon>Sphingobacteriaceae</taxon>
        <taxon>Sphingobacterium</taxon>
    </lineage>
</organism>
<keyword evidence="2" id="KW-1185">Reference proteome</keyword>
<comment type="caution">
    <text evidence="1">The sequence shown here is derived from an EMBL/GenBank/DDBJ whole genome shotgun (WGS) entry which is preliminary data.</text>
</comment>